<dbReference type="PRINTS" id="PR01130">
    <property type="entry name" value="DERENTRNSPRT"/>
</dbReference>
<dbReference type="GO" id="GO:0005794">
    <property type="term" value="C:Golgi apparatus"/>
    <property type="evidence" value="ECO:0007669"/>
    <property type="project" value="TreeGrafter"/>
</dbReference>
<dbReference type="Pfam" id="PF01733">
    <property type="entry name" value="Nucleoside_tran"/>
    <property type="match status" value="3"/>
</dbReference>
<dbReference type="EnsemblMetazoa" id="Aqu2.1.34607_001">
    <property type="protein sequence ID" value="Aqu2.1.34607_001"/>
    <property type="gene ID" value="Aqu2.1.34607"/>
</dbReference>
<feature type="transmembrane region" description="Helical" evidence="7">
    <location>
        <begin position="558"/>
        <end position="580"/>
    </location>
</feature>
<accession>A0A1X7V517</accession>
<evidence type="ECO:0000256" key="2">
    <source>
        <dbReference type="ARBA" id="ARBA00007965"/>
    </source>
</evidence>
<keyword evidence="3" id="KW-0813">Transport</keyword>
<organism evidence="8">
    <name type="scientific">Amphimedon queenslandica</name>
    <name type="common">Sponge</name>
    <dbReference type="NCBI Taxonomy" id="400682"/>
    <lineage>
        <taxon>Eukaryota</taxon>
        <taxon>Metazoa</taxon>
        <taxon>Porifera</taxon>
        <taxon>Demospongiae</taxon>
        <taxon>Heteroscleromorpha</taxon>
        <taxon>Haplosclerida</taxon>
        <taxon>Niphatidae</taxon>
        <taxon>Amphimedon</taxon>
    </lineage>
</organism>
<feature type="transmembrane region" description="Helical" evidence="7">
    <location>
        <begin position="297"/>
        <end position="316"/>
    </location>
</feature>
<dbReference type="PANTHER" id="PTHR10332">
    <property type="entry name" value="EQUILIBRATIVE NUCLEOSIDE TRANSPORTER"/>
    <property type="match status" value="1"/>
</dbReference>
<feature type="transmembrane region" description="Helical" evidence="7">
    <location>
        <begin position="222"/>
        <end position="248"/>
    </location>
</feature>
<dbReference type="PANTHER" id="PTHR10332:SF88">
    <property type="entry name" value="EQUILIBRATIVE NUCLEOSIDE TRANSPORTER 1, ISOFORM A"/>
    <property type="match status" value="1"/>
</dbReference>
<evidence type="ECO:0000256" key="3">
    <source>
        <dbReference type="ARBA" id="ARBA00022448"/>
    </source>
</evidence>
<feature type="transmembrane region" description="Helical" evidence="7">
    <location>
        <begin position="526"/>
        <end position="551"/>
    </location>
</feature>
<dbReference type="InParanoid" id="A0A1X7V517"/>
<dbReference type="AlphaFoldDB" id="A0A1X7V517"/>
<evidence type="ECO:0000256" key="5">
    <source>
        <dbReference type="ARBA" id="ARBA00022989"/>
    </source>
</evidence>
<evidence type="ECO:0000256" key="4">
    <source>
        <dbReference type="ARBA" id="ARBA00022692"/>
    </source>
</evidence>
<sequence length="640" mass="72199">MDRGLFSPSKTLRKLKVMLQHSRDSTPERDDEKDPLLQKERIPKDVFYLTYIILFIHGIGHLLPWNMFITAHEYFDKKFSCSNASLVDSSCASFIGNSFENFFALAAMLPVMITTAINIYIQSKIHFKYRMFSSLLVMLILFVLTAALVKVDTISAVNLFFSVTLVTIVLMNIFSGLFQSSTFGFAGILPQKYTAAVMSGQACAGLFSSFARIISSVATANVILSALLYFLSAVVVIIICLASLFFLLKLLFVKYYLDLTSVRALKFRQEDTIKSTVNVKIAARLPFCSILKTVNCLMLWFVFLIFNFADFVGRYLSNWFKMTGKWRFLLLALTLLRFLFVPLLLWCNVQPRSTHFHVLFHNDVWPILFITALGLSNGFLASVCMVSAPQEMRSGGETSEEERLLRSPSPPKDKFYLTYIILFIHGIGHLLPWNMFITAHEYFVEKFKCSGNYSHCTSFIEQNFENFFSVASMLPVMLMSLLNIYIQSKVSFRKRMLVSLLMMLALFVLTSALVKVETHNYVDLFFAGTLLTIVFMSVFSGLFQSSTFGYAGILPQKYTAAVMSGQAFAGIFSSLARIISTVATGGHVELSALLYFLSAVVVILLCLASLILLLKLKFVKYYLNLTSVRTIQSRGVGIFS</sequence>
<evidence type="ECO:0000256" key="7">
    <source>
        <dbReference type="SAM" id="Phobius"/>
    </source>
</evidence>
<feature type="transmembrane region" description="Helical" evidence="7">
    <location>
        <begin position="328"/>
        <end position="345"/>
    </location>
</feature>
<feature type="transmembrane region" description="Helical" evidence="7">
    <location>
        <begin position="133"/>
        <end position="151"/>
    </location>
</feature>
<feature type="transmembrane region" description="Helical" evidence="7">
    <location>
        <begin position="497"/>
        <end position="514"/>
    </location>
</feature>
<dbReference type="OrthoDB" id="1856718at2759"/>
<feature type="transmembrane region" description="Helical" evidence="7">
    <location>
        <begin position="157"/>
        <end position="178"/>
    </location>
</feature>
<feature type="transmembrane region" description="Helical" evidence="7">
    <location>
        <begin position="592"/>
        <end position="614"/>
    </location>
</feature>
<feature type="transmembrane region" description="Helical" evidence="7">
    <location>
        <begin position="46"/>
        <end position="65"/>
    </location>
</feature>
<proteinExistence type="inferred from homology"/>
<keyword evidence="6 7" id="KW-0472">Membrane</keyword>
<keyword evidence="5 7" id="KW-1133">Transmembrane helix</keyword>
<evidence type="ECO:0000313" key="8">
    <source>
        <dbReference type="EnsemblMetazoa" id="Aqu2.1.34607_001"/>
    </source>
</evidence>
<evidence type="ECO:0000256" key="6">
    <source>
        <dbReference type="ARBA" id="ARBA00023136"/>
    </source>
</evidence>
<evidence type="ECO:0000256" key="1">
    <source>
        <dbReference type="ARBA" id="ARBA00004141"/>
    </source>
</evidence>
<name>A0A1X7V517_AMPQE</name>
<dbReference type="eggNOG" id="KOG1479">
    <property type="taxonomic scope" value="Eukaryota"/>
</dbReference>
<feature type="transmembrane region" description="Helical" evidence="7">
    <location>
        <begin position="416"/>
        <end position="437"/>
    </location>
</feature>
<reference evidence="8" key="1">
    <citation type="submission" date="2017-05" db="UniProtKB">
        <authorList>
            <consortium name="EnsemblMetazoa"/>
        </authorList>
    </citation>
    <scope>IDENTIFICATION</scope>
</reference>
<comment type="subcellular location">
    <subcellularLocation>
        <location evidence="1">Membrane</location>
        <topology evidence="1">Multi-pass membrane protein</topology>
    </subcellularLocation>
</comment>
<dbReference type="GO" id="GO:0005886">
    <property type="term" value="C:plasma membrane"/>
    <property type="evidence" value="ECO:0007669"/>
    <property type="project" value="TreeGrafter"/>
</dbReference>
<protein>
    <submittedName>
        <fullName evidence="8">Uncharacterized protein</fullName>
    </submittedName>
</protein>
<feature type="transmembrane region" description="Helical" evidence="7">
    <location>
        <begin position="102"/>
        <end position="121"/>
    </location>
</feature>
<feature type="transmembrane region" description="Helical" evidence="7">
    <location>
        <begin position="467"/>
        <end position="485"/>
    </location>
</feature>
<keyword evidence="4 7" id="KW-0812">Transmembrane</keyword>
<dbReference type="GO" id="GO:0005337">
    <property type="term" value="F:nucleoside transmembrane transporter activity"/>
    <property type="evidence" value="ECO:0007669"/>
    <property type="project" value="InterPro"/>
</dbReference>
<dbReference type="InterPro" id="IPR002259">
    <property type="entry name" value="Eqnu_transpt"/>
</dbReference>
<feature type="transmembrane region" description="Helical" evidence="7">
    <location>
        <begin position="365"/>
        <end position="386"/>
    </location>
</feature>
<comment type="similarity">
    <text evidence="2">Belongs to the SLC29A/ENT transporter (TC 2.A.57) family.</text>
</comment>